<dbReference type="Gene3D" id="2.120.10.30">
    <property type="entry name" value="TolB, C-terminal domain"/>
    <property type="match status" value="1"/>
</dbReference>
<dbReference type="PANTHER" id="PTHR24104">
    <property type="entry name" value="E3 UBIQUITIN-PROTEIN LIGASE NHLRC1-RELATED"/>
    <property type="match status" value="1"/>
</dbReference>
<name>A0A1F7FK20_UNCRA</name>
<feature type="signal peptide" evidence="3">
    <location>
        <begin position="1"/>
        <end position="22"/>
    </location>
</feature>
<dbReference type="SUPFAM" id="SSF49265">
    <property type="entry name" value="Fibronectin type III"/>
    <property type="match status" value="1"/>
</dbReference>
<dbReference type="Gene3D" id="2.60.40.10">
    <property type="entry name" value="Immunoglobulins"/>
    <property type="match status" value="1"/>
</dbReference>
<dbReference type="Proteomes" id="UP000179243">
    <property type="component" value="Unassembled WGS sequence"/>
</dbReference>
<evidence type="ECO:0000256" key="1">
    <source>
        <dbReference type="ARBA" id="ARBA00022737"/>
    </source>
</evidence>
<dbReference type="InterPro" id="IPR050952">
    <property type="entry name" value="TRIM-NHL_E3_ligases"/>
</dbReference>
<dbReference type="InterPro" id="IPR013783">
    <property type="entry name" value="Ig-like_fold"/>
</dbReference>
<accession>A0A1F7FK20</accession>
<dbReference type="InterPro" id="IPR036116">
    <property type="entry name" value="FN3_sf"/>
</dbReference>
<dbReference type="AlphaFoldDB" id="A0A1F7FK20"/>
<evidence type="ECO:0000313" key="5">
    <source>
        <dbReference type="Proteomes" id="UP000179243"/>
    </source>
</evidence>
<reference evidence="4 5" key="1">
    <citation type="journal article" date="2016" name="Nat. Commun.">
        <title>Thousands of microbial genomes shed light on interconnected biogeochemical processes in an aquifer system.</title>
        <authorList>
            <person name="Anantharaman K."/>
            <person name="Brown C.T."/>
            <person name="Hug L.A."/>
            <person name="Sharon I."/>
            <person name="Castelle C.J."/>
            <person name="Probst A.J."/>
            <person name="Thomas B.C."/>
            <person name="Singh A."/>
            <person name="Wilkins M.J."/>
            <person name="Karaoz U."/>
            <person name="Brodie E.L."/>
            <person name="Williams K.H."/>
            <person name="Hubbard S.S."/>
            <person name="Banfield J.F."/>
        </authorList>
    </citation>
    <scope>NUCLEOTIDE SEQUENCE [LARGE SCALE GENOMIC DNA]</scope>
</reference>
<dbReference type="SUPFAM" id="SSF101898">
    <property type="entry name" value="NHL repeat"/>
    <property type="match status" value="1"/>
</dbReference>
<evidence type="ECO:0000256" key="3">
    <source>
        <dbReference type="SAM" id="SignalP"/>
    </source>
</evidence>
<evidence type="ECO:0008006" key="6">
    <source>
        <dbReference type="Google" id="ProtNLM"/>
    </source>
</evidence>
<dbReference type="GO" id="GO:0008270">
    <property type="term" value="F:zinc ion binding"/>
    <property type="evidence" value="ECO:0007669"/>
    <property type="project" value="UniProtKB-KW"/>
</dbReference>
<evidence type="ECO:0000313" key="4">
    <source>
        <dbReference type="EMBL" id="OGK06931.1"/>
    </source>
</evidence>
<organism evidence="4 5">
    <name type="scientific">Candidatus Raymondbacteria bacterium RIFOXYD12_FULL_49_13</name>
    <dbReference type="NCBI Taxonomy" id="1817890"/>
    <lineage>
        <taxon>Bacteria</taxon>
        <taxon>Raymondiibacteriota</taxon>
    </lineage>
</organism>
<feature type="chain" id="PRO_5009528823" description="Fibronectin type-III domain-containing protein" evidence="3">
    <location>
        <begin position="23"/>
        <end position="573"/>
    </location>
</feature>
<evidence type="ECO:0000256" key="2">
    <source>
        <dbReference type="PROSITE-ProRule" id="PRU00504"/>
    </source>
</evidence>
<keyword evidence="1" id="KW-0677">Repeat</keyword>
<feature type="repeat" description="NHL" evidence="2">
    <location>
        <begin position="363"/>
        <end position="406"/>
    </location>
</feature>
<feature type="repeat" description="NHL" evidence="2">
    <location>
        <begin position="316"/>
        <end position="359"/>
    </location>
</feature>
<dbReference type="PANTHER" id="PTHR24104:SF25">
    <property type="entry name" value="PROTEIN LIN-41"/>
    <property type="match status" value="1"/>
</dbReference>
<dbReference type="InterPro" id="IPR001258">
    <property type="entry name" value="NHL_repeat"/>
</dbReference>
<dbReference type="PROSITE" id="PS51125">
    <property type="entry name" value="NHL"/>
    <property type="match status" value="2"/>
</dbReference>
<proteinExistence type="predicted"/>
<sequence>MNKKTIAPTVLCLCAASSLLLWQCGQPSGPDVAGNTSETGNALVSGYVYNSNGSAAQGATIRFVAIDHNPYETHTITDSTFTDSTGWYGINTLPFDTYNVFAAGVNDSLGLQDSVAFTGDTIQVPENTIKTPGSMAGYIKLLAGDEPDKIIAIAMGSNTFSFITTSARFSFADLAEGQYNVKFLSLLPKYSNLDTVFHIFAGANIDLGTDSIVIPLKIPIPTGFAVKYDSMTQRVTLLWNKMNPAKVSAYNVYREHAGNGDSLLTPVATTDTFYVDSNAIQDETYIYRVASVNAGDEEGVKTRGDSVTIVSAYKFLRVFAATGTNDGQVSLPQGITIDSMKNVYVVDLGNWRIQKFDRSGNFLMKFGSQGNTNGQFSRPQDIVIDKWGKIYITDADQMCVHKFNSIGSFVTKWSTKGLPSGIAIDYSGRIYVATQSDSSFIQVFDTGGVKLSEWKTPVGNLDIAIKDLDTVFVSSRDNKLTTYLSNGTLIQSWTINGLADGFRFAMDKNNNFFIPFWYTNDFVRVFNKEERLLGQFGKSGAQVGYLYYPVTAYVDGKNVFICANNGIQIFTIP</sequence>
<gene>
    <name evidence="4" type="ORF">A2519_05805</name>
</gene>
<dbReference type="EMBL" id="MFYX01000017">
    <property type="protein sequence ID" value="OGK06931.1"/>
    <property type="molecule type" value="Genomic_DNA"/>
</dbReference>
<keyword evidence="3" id="KW-0732">Signal</keyword>
<comment type="caution">
    <text evidence="4">The sequence shown here is derived from an EMBL/GenBank/DDBJ whole genome shotgun (WGS) entry which is preliminary data.</text>
</comment>
<dbReference type="InterPro" id="IPR011042">
    <property type="entry name" value="6-blade_b-propeller_TolB-like"/>
</dbReference>
<protein>
    <recommendedName>
        <fullName evidence="6">Fibronectin type-III domain-containing protein</fullName>
    </recommendedName>
</protein>